<sequence length="87" mass="9122">MRVLLLAPALAVAGSSVACGGRCQTDVRESTFELAPDELDMECEEICAEAPEDGWAFDGCSRTKPGVDPPMVTCTFSLETCDSGGGF</sequence>
<dbReference type="EMBL" id="JAGTJJ010000044">
    <property type="protein sequence ID" value="MDC3986863.1"/>
    <property type="molecule type" value="Genomic_DNA"/>
</dbReference>
<protein>
    <recommendedName>
        <fullName evidence="4">Lipoprotein</fullName>
    </recommendedName>
</protein>
<dbReference type="PROSITE" id="PS51257">
    <property type="entry name" value="PROKAR_LIPOPROTEIN"/>
    <property type="match status" value="1"/>
</dbReference>
<comment type="caution">
    <text evidence="2">The sequence shown here is derived from an EMBL/GenBank/DDBJ whole genome shotgun (WGS) entry which is preliminary data.</text>
</comment>
<feature type="signal peptide" evidence="1">
    <location>
        <begin position="1"/>
        <end position="18"/>
    </location>
</feature>
<organism evidence="2 3">
    <name type="scientific">Polyangium jinanense</name>
    <dbReference type="NCBI Taxonomy" id="2829994"/>
    <lineage>
        <taxon>Bacteria</taxon>
        <taxon>Pseudomonadati</taxon>
        <taxon>Myxococcota</taxon>
        <taxon>Polyangia</taxon>
        <taxon>Polyangiales</taxon>
        <taxon>Polyangiaceae</taxon>
        <taxon>Polyangium</taxon>
    </lineage>
</organism>
<evidence type="ECO:0000313" key="2">
    <source>
        <dbReference type="EMBL" id="MDC3986863.1"/>
    </source>
</evidence>
<dbReference type="AlphaFoldDB" id="A0A9X3XD88"/>
<name>A0A9X3XD88_9BACT</name>
<evidence type="ECO:0000256" key="1">
    <source>
        <dbReference type="SAM" id="SignalP"/>
    </source>
</evidence>
<evidence type="ECO:0008006" key="4">
    <source>
        <dbReference type="Google" id="ProtNLM"/>
    </source>
</evidence>
<proteinExistence type="predicted"/>
<gene>
    <name evidence="2" type="ORF">KEG57_40710</name>
</gene>
<accession>A0A9X3XD88</accession>
<keyword evidence="3" id="KW-1185">Reference proteome</keyword>
<feature type="chain" id="PRO_5040859666" description="Lipoprotein" evidence="1">
    <location>
        <begin position="19"/>
        <end position="87"/>
    </location>
</feature>
<evidence type="ECO:0000313" key="3">
    <source>
        <dbReference type="Proteomes" id="UP001151081"/>
    </source>
</evidence>
<dbReference type="RefSeq" id="WP_272422379.1">
    <property type="nucleotide sequence ID" value="NZ_JAGTJJ010000044.1"/>
</dbReference>
<keyword evidence="1" id="KW-0732">Signal</keyword>
<dbReference type="Proteomes" id="UP001151081">
    <property type="component" value="Unassembled WGS sequence"/>
</dbReference>
<reference evidence="2 3" key="1">
    <citation type="submission" date="2021-04" db="EMBL/GenBank/DDBJ databases">
        <title>Genome analysis of Polyangium sp.</title>
        <authorList>
            <person name="Li Y."/>
            <person name="Wang J."/>
        </authorList>
    </citation>
    <scope>NUCLEOTIDE SEQUENCE [LARGE SCALE GENOMIC DNA]</scope>
    <source>
        <strain evidence="2 3">SDU14</strain>
    </source>
</reference>